<keyword evidence="1" id="KW-0472">Membrane</keyword>
<protein>
    <submittedName>
        <fullName evidence="2">Uncharacterized protein</fullName>
    </submittedName>
</protein>
<evidence type="ECO:0000313" key="2">
    <source>
        <dbReference type="EMBL" id="ADN49530.1"/>
    </source>
</evidence>
<dbReference type="RefSeq" id="WP_013335255.1">
    <property type="nucleotide sequence ID" value="NC_014537.1"/>
</dbReference>
<dbReference type="HOGENOM" id="CLU_1149862_0_0_2"/>
<dbReference type="OrthoDB" id="387430at2157"/>
<reference evidence="3" key="2">
    <citation type="journal article" date="2010" name="Stand. Genomic Sci.">
        <title>Complete genome sequence of Vulcanisaeta distributa type strain (IC-017T).</title>
        <authorList>
            <person name="Mavromatis K."/>
            <person name="Sikorski J."/>
            <person name="Pabst E."/>
            <person name="Teshima H."/>
            <person name="Lapidus A."/>
            <person name="Lucas S."/>
            <person name="Nolan M."/>
            <person name="Glavina Del Rio T."/>
            <person name="Cheng J."/>
            <person name="Bruce D."/>
            <person name="Goodwin L."/>
            <person name="Pitluck S."/>
            <person name="Liolios K."/>
            <person name="Ivanova N."/>
            <person name="Mikhailova N."/>
            <person name="Pati A."/>
            <person name="Chen A."/>
            <person name="Palaniappan K."/>
            <person name="Land M."/>
            <person name="Hauser L."/>
            <person name="Chang Y."/>
            <person name="Jeffries C."/>
            <person name="Rohde M."/>
            <person name="Spring S."/>
            <person name="Goker M."/>
            <person name="Wirth R."/>
            <person name="Woyke T."/>
            <person name="Bristow J."/>
            <person name="Eisen J."/>
            <person name="Markowitz V."/>
            <person name="Hugenholtz P."/>
            <person name="Klenk H."/>
            <person name="Kyrpides N."/>
        </authorList>
    </citation>
    <scope>NUCLEOTIDE SEQUENCE [LARGE SCALE GENOMIC DNA]</scope>
    <source>
        <strain evidence="3">DSM 14429 / JCM 11212 / NBRC 100878 / IC-017</strain>
    </source>
</reference>
<feature type="transmembrane region" description="Helical" evidence="1">
    <location>
        <begin position="36"/>
        <end position="59"/>
    </location>
</feature>
<dbReference type="AlphaFoldDB" id="E1QSD7"/>
<reference evidence="2 3" key="1">
    <citation type="journal article" date="2010" name="Stand. Genomic Sci.">
        <title>Complete genome sequence of Vulcanisaeta distributa type strain (IC-017).</title>
        <authorList>
            <person name="Mavromatis K."/>
            <person name="Sikorski J."/>
            <person name="Pabst E."/>
            <person name="Teshima H."/>
            <person name="Lapidus A."/>
            <person name="Lucas S."/>
            <person name="Nolan M."/>
            <person name="Glavina Del Rio T."/>
            <person name="Cheng J.F."/>
            <person name="Bruce D."/>
            <person name="Goodwin L."/>
            <person name="Pitluck S."/>
            <person name="Liolios K."/>
            <person name="Ivanova N."/>
            <person name="Mikhailova N."/>
            <person name="Pati A."/>
            <person name="Chen A."/>
            <person name="Palaniappan K."/>
            <person name="Land M."/>
            <person name="Hauser L."/>
            <person name="Chang Y.J."/>
            <person name="Jeffries C.D."/>
            <person name="Rohde M."/>
            <person name="Spring S."/>
            <person name="Goker M."/>
            <person name="Wirth R."/>
            <person name="Woyke T."/>
            <person name="Bristow J."/>
            <person name="Eisen J.A."/>
            <person name="Markowitz V."/>
            <person name="Hugenholtz P."/>
            <person name="Klenk H.P."/>
            <person name="Kyrpides N.C."/>
        </authorList>
    </citation>
    <scope>NUCLEOTIDE SEQUENCE [LARGE SCALE GENOMIC DNA]</scope>
    <source>
        <strain evidence="3">DSM 14429 / JCM 11212 / NBRC 100878 / IC-017</strain>
    </source>
</reference>
<keyword evidence="3" id="KW-1185">Reference proteome</keyword>
<dbReference type="STRING" id="572478.Vdis_0117"/>
<dbReference type="GeneID" id="9751033"/>
<organism evidence="2 3">
    <name type="scientific">Vulcanisaeta distributa (strain DSM 14429 / JCM 11212 / NBRC 100878 / IC-017)</name>
    <dbReference type="NCBI Taxonomy" id="572478"/>
    <lineage>
        <taxon>Archaea</taxon>
        <taxon>Thermoproteota</taxon>
        <taxon>Thermoprotei</taxon>
        <taxon>Thermoproteales</taxon>
        <taxon>Thermoproteaceae</taxon>
        <taxon>Vulcanisaeta</taxon>
    </lineage>
</organism>
<evidence type="ECO:0000256" key="1">
    <source>
        <dbReference type="SAM" id="Phobius"/>
    </source>
</evidence>
<dbReference type="Proteomes" id="UP000006681">
    <property type="component" value="Chromosome"/>
</dbReference>
<dbReference type="KEGG" id="vdi:Vdis_0117"/>
<keyword evidence="1" id="KW-0812">Transmembrane</keyword>
<feature type="transmembrane region" description="Helical" evidence="1">
    <location>
        <begin position="143"/>
        <end position="165"/>
    </location>
</feature>
<dbReference type="EMBL" id="CP002100">
    <property type="protein sequence ID" value="ADN49530.1"/>
    <property type="molecule type" value="Genomic_DNA"/>
</dbReference>
<proteinExistence type="predicted"/>
<sequence>MGEELRHCRIEHFKCDELGMRVYERLVEDWRHYDNLLWQIPFGTATVVGVVLTLIYHYLTGLGPGTIMLKLGLLFILLIFVLTMMALSIKIRYFQVERAKCIEEIEQKCANVNVPYETEEAHKIVSKSEAHFESLVGRGTRAYYLQVILFIAIMAVILVVMTATAQQSSTQQVLGNITSLPSNMPQLPYWAQTALLSFIAIFMILLFITLIMILVIFILTTLCTAIPVKVCKEYFSKLKEK</sequence>
<accession>E1QSD7</accession>
<evidence type="ECO:0000313" key="3">
    <source>
        <dbReference type="Proteomes" id="UP000006681"/>
    </source>
</evidence>
<feature type="transmembrane region" description="Helical" evidence="1">
    <location>
        <begin position="189"/>
        <end position="219"/>
    </location>
</feature>
<gene>
    <name evidence="2" type="ordered locus">Vdis_0117</name>
</gene>
<feature type="transmembrane region" description="Helical" evidence="1">
    <location>
        <begin position="71"/>
        <end position="89"/>
    </location>
</feature>
<name>E1QSD7_VULDI</name>
<keyword evidence="1" id="KW-1133">Transmembrane helix</keyword>